<dbReference type="InterPro" id="IPR036388">
    <property type="entry name" value="WH-like_DNA-bd_sf"/>
</dbReference>
<gene>
    <name evidence="10" type="ORF">g.23403</name>
    <name evidence="12" type="ORF">g.23404</name>
    <name evidence="11" type="ORF">g.23405</name>
</gene>
<evidence type="ECO:0000256" key="2">
    <source>
        <dbReference type="ARBA" id="ARBA00022782"/>
    </source>
</evidence>
<dbReference type="InterPro" id="IPR030456">
    <property type="entry name" value="TF_fork_head_CS_2"/>
</dbReference>
<dbReference type="PROSITE" id="PS50039">
    <property type="entry name" value="FORK_HEAD_3"/>
    <property type="match status" value="1"/>
</dbReference>
<dbReference type="FunFam" id="1.10.10.10:FF:000598">
    <property type="entry name" value="forkhead box protein I1 isoform X2"/>
    <property type="match status" value="1"/>
</dbReference>
<evidence type="ECO:0000259" key="9">
    <source>
        <dbReference type="PROSITE" id="PS50039"/>
    </source>
</evidence>
<evidence type="ECO:0000256" key="3">
    <source>
        <dbReference type="ARBA" id="ARBA00022843"/>
    </source>
</evidence>
<evidence type="ECO:0000256" key="4">
    <source>
        <dbReference type="ARBA" id="ARBA00023125"/>
    </source>
</evidence>
<dbReference type="InterPro" id="IPR001766">
    <property type="entry name" value="Fork_head_dom"/>
</dbReference>
<dbReference type="GO" id="GO:0000978">
    <property type="term" value="F:RNA polymerase II cis-regulatory region sequence-specific DNA binding"/>
    <property type="evidence" value="ECO:0007669"/>
    <property type="project" value="TreeGrafter"/>
</dbReference>
<evidence type="ECO:0000256" key="5">
    <source>
        <dbReference type="ARBA" id="ARBA00023242"/>
    </source>
</evidence>
<reference evidence="12" key="1">
    <citation type="submission" date="2015-11" db="EMBL/GenBank/DDBJ databases">
        <title>De novo transcriptome assembly of four potential Pierce s Disease insect vectors from Arizona vineyards.</title>
        <authorList>
            <person name="Tassone E.E."/>
        </authorList>
    </citation>
    <scope>NUCLEOTIDE SEQUENCE</scope>
</reference>
<evidence type="ECO:0000313" key="11">
    <source>
        <dbReference type="EMBL" id="JAS91454.1"/>
    </source>
</evidence>
<dbReference type="GO" id="GO:0009653">
    <property type="term" value="P:anatomical structure morphogenesis"/>
    <property type="evidence" value="ECO:0007669"/>
    <property type="project" value="TreeGrafter"/>
</dbReference>
<dbReference type="Gene3D" id="1.10.10.10">
    <property type="entry name" value="Winged helix-like DNA-binding domain superfamily/Winged helix DNA-binding domain"/>
    <property type="match status" value="1"/>
</dbReference>
<keyword evidence="5 7" id="KW-0539">Nucleus</keyword>
<dbReference type="PROSITE" id="PS00658">
    <property type="entry name" value="FORK_HEAD_2"/>
    <property type="match status" value="1"/>
</dbReference>
<dbReference type="GO" id="GO:0000981">
    <property type="term" value="F:DNA-binding transcription factor activity, RNA polymerase II-specific"/>
    <property type="evidence" value="ECO:0007669"/>
    <property type="project" value="TreeGrafter"/>
</dbReference>
<keyword evidence="1" id="KW-1017">Isopeptide bond</keyword>
<evidence type="ECO:0000256" key="8">
    <source>
        <dbReference type="SAM" id="MobiDB-lite"/>
    </source>
</evidence>
<feature type="compositionally biased region" description="Low complexity" evidence="8">
    <location>
        <begin position="34"/>
        <end position="51"/>
    </location>
</feature>
<dbReference type="PANTHER" id="PTHR11829:SF411">
    <property type="entry name" value="FORKHEAD BOX PROTEIN L2"/>
    <property type="match status" value="1"/>
</dbReference>
<feature type="domain" description="Fork-head" evidence="9">
    <location>
        <begin position="57"/>
        <end position="153"/>
    </location>
</feature>
<dbReference type="AlphaFoldDB" id="A0A1B6JQB0"/>
<dbReference type="InterPro" id="IPR036390">
    <property type="entry name" value="WH_DNA-bd_sf"/>
</dbReference>
<evidence type="ECO:0000256" key="1">
    <source>
        <dbReference type="ARBA" id="ARBA00022499"/>
    </source>
</evidence>
<dbReference type="PROSITE" id="PS00657">
    <property type="entry name" value="FORK_HEAD_1"/>
    <property type="match status" value="1"/>
</dbReference>
<dbReference type="SUPFAM" id="SSF46785">
    <property type="entry name" value="Winged helix' DNA-binding domain"/>
    <property type="match status" value="1"/>
</dbReference>
<protein>
    <recommendedName>
        <fullName evidence="6">Forkhead box protein L2</fullName>
    </recommendedName>
</protein>
<dbReference type="EMBL" id="GECU01028929">
    <property type="protein sequence ID" value="JAS78777.1"/>
    <property type="molecule type" value="Transcribed_RNA"/>
</dbReference>
<dbReference type="GO" id="GO:0030154">
    <property type="term" value="P:cell differentiation"/>
    <property type="evidence" value="ECO:0007669"/>
    <property type="project" value="UniProtKB-KW"/>
</dbReference>
<dbReference type="SMART" id="SM00339">
    <property type="entry name" value="FH"/>
    <property type="match status" value="1"/>
</dbReference>
<dbReference type="PANTHER" id="PTHR11829">
    <property type="entry name" value="FORKHEAD BOX PROTEIN"/>
    <property type="match status" value="1"/>
</dbReference>
<dbReference type="InterPro" id="IPR018122">
    <property type="entry name" value="TF_fork_head_CS_1"/>
</dbReference>
<dbReference type="EMBL" id="GECU01006272">
    <property type="protein sequence ID" value="JAT01435.1"/>
    <property type="molecule type" value="Transcribed_RNA"/>
</dbReference>
<dbReference type="PRINTS" id="PR00053">
    <property type="entry name" value="FORKHEAD"/>
</dbReference>
<comment type="subcellular location">
    <subcellularLocation>
        <location evidence="7">Nucleus</location>
    </subcellularLocation>
</comment>
<dbReference type="InterPro" id="IPR050211">
    <property type="entry name" value="FOX_domain-containing"/>
</dbReference>
<evidence type="ECO:0000256" key="7">
    <source>
        <dbReference type="PROSITE-ProRule" id="PRU00089"/>
    </source>
</evidence>
<feature type="region of interest" description="Disordered" evidence="8">
    <location>
        <begin position="34"/>
        <end position="55"/>
    </location>
</feature>
<dbReference type="Pfam" id="PF00250">
    <property type="entry name" value="Forkhead"/>
    <property type="match status" value="1"/>
</dbReference>
<accession>A0A1B6JQB0</accession>
<name>A0A1B6JQB0_9HEMI</name>
<sequence>LPHSLSQTLPYHVQQALSSRDTVISTSASAGSVSSTALTSSPVESPTPSSTKPAVPRPPYSYVALITMAIENSIMKRATLSEIYTYISNRFEFYANNPKKAGWQNSIRHNLSLNECFVKIQRDGGGERKGNYWGLDPNYKDMFENGNYRRRKRMKRPYRTAGPYGKSLLDNTYHPYRYHAYPHPNAWMQGPQLAYSSCQAGVVPPASSLASYPLQSQLQGSLQPMQTMQISPLNSYNQLQNGFSSGGGSGFSANFPACNVPRPEDIVDPTMRYSYWPTDVKDEPTGALSGGNSLNYPGMEFSLSGRPKMYM</sequence>
<keyword evidence="2" id="KW-0221">Differentiation</keyword>
<dbReference type="EMBL" id="GECU01016252">
    <property type="protein sequence ID" value="JAS91454.1"/>
    <property type="molecule type" value="Transcribed_RNA"/>
</dbReference>
<dbReference type="GO" id="GO:0005634">
    <property type="term" value="C:nucleus"/>
    <property type="evidence" value="ECO:0007669"/>
    <property type="project" value="UniProtKB-SubCell"/>
</dbReference>
<organism evidence="12">
    <name type="scientific">Homalodisca liturata</name>
    <dbReference type="NCBI Taxonomy" id="320908"/>
    <lineage>
        <taxon>Eukaryota</taxon>
        <taxon>Metazoa</taxon>
        <taxon>Ecdysozoa</taxon>
        <taxon>Arthropoda</taxon>
        <taxon>Hexapoda</taxon>
        <taxon>Insecta</taxon>
        <taxon>Pterygota</taxon>
        <taxon>Neoptera</taxon>
        <taxon>Paraneoptera</taxon>
        <taxon>Hemiptera</taxon>
        <taxon>Auchenorrhyncha</taxon>
        <taxon>Membracoidea</taxon>
        <taxon>Cicadellidae</taxon>
        <taxon>Cicadellinae</taxon>
        <taxon>Proconiini</taxon>
        <taxon>Homalodisca</taxon>
    </lineage>
</organism>
<proteinExistence type="predicted"/>
<keyword evidence="3" id="KW-0832">Ubl conjugation</keyword>
<evidence type="ECO:0000313" key="10">
    <source>
        <dbReference type="EMBL" id="JAS78777.1"/>
    </source>
</evidence>
<feature type="DNA-binding region" description="Fork-head" evidence="7">
    <location>
        <begin position="57"/>
        <end position="153"/>
    </location>
</feature>
<evidence type="ECO:0000256" key="6">
    <source>
        <dbReference type="ARBA" id="ARBA00034872"/>
    </source>
</evidence>
<keyword evidence="4 7" id="KW-0238">DNA-binding</keyword>
<evidence type="ECO:0000313" key="12">
    <source>
        <dbReference type="EMBL" id="JAT01435.1"/>
    </source>
</evidence>
<feature type="non-terminal residue" evidence="12">
    <location>
        <position position="1"/>
    </location>
</feature>